<dbReference type="EMBL" id="QUMO01000003">
    <property type="protein sequence ID" value="REF86220.1"/>
    <property type="molecule type" value="Genomic_DNA"/>
</dbReference>
<evidence type="ECO:0000256" key="1">
    <source>
        <dbReference type="ARBA" id="ARBA00004141"/>
    </source>
</evidence>
<evidence type="ECO:0000313" key="10">
    <source>
        <dbReference type="Proteomes" id="UP000256900"/>
    </source>
</evidence>
<feature type="transmembrane region" description="Helical" evidence="7">
    <location>
        <begin position="128"/>
        <end position="148"/>
    </location>
</feature>
<dbReference type="Proteomes" id="UP000256900">
    <property type="component" value="Unassembled WGS sequence"/>
</dbReference>
<comment type="caution">
    <text evidence="9">The sequence shown here is derived from an EMBL/GenBank/DDBJ whole genome shotgun (WGS) entry which is preliminary data.</text>
</comment>
<dbReference type="InterPro" id="IPR035952">
    <property type="entry name" value="Rhomboid-like_sf"/>
</dbReference>
<keyword evidence="10" id="KW-1185">Reference proteome</keyword>
<reference evidence="9 10" key="1">
    <citation type="submission" date="2018-08" db="EMBL/GenBank/DDBJ databases">
        <title>Genomic Encyclopedia of Type Strains, Phase IV (KMG-IV): sequencing the most valuable type-strain genomes for metagenomic binning, comparative biology and taxonomic classification.</title>
        <authorList>
            <person name="Goeker M."/>
        </authorList>
    </citation>
    <scope>NUCLEOTIDE SEQUENCE [LARGE SCALE GENOMIC DNA]</scope>
    <source>
        <strain evidence="9 10">BW863</strain>
    </source>
</reference>
<comment type="subcellular location">
    <subcellularLocation>
        <location evidence="1">Membrane</location>
        <topology evidence="1">Multi-pass membrane protein</topology>
    </subcellularLocation>
</comment>
<name>A0A3D9YUG0_9HYPH</name>
<feature type="domain" description="Peptidase S54 rhomboid" evidence="8">
    <location>
        <begin position="89"/>
        <end position="254"/>
    </location>
</feature>
<evidence type="ECO:0000256" key="5">
    <source>
        <dbReference type="ARBA" id="ARBA00022989"/>
    </source>
</evidence>
<feature type="transmembrane region" description="Helical" evidence="7">
    <location>
        <begin position="7"/>
        <end position="28"/>
    </location>
</feature>
<evidence type="ECO:0000313" key="9">
    <source>
        <dbReference type="EMBL" id="REF86220.1"/>
    </source>
</evidence>
<dbReference type="PANTHER" id="PTHR43066">
    <property type="entry name" value="RHOMBOID-RELATED PROTEIN"/>
    <property type="match status" value="1"/>
</dbReference>
<evidence type="ECO:0000256" key="4">
    <source>
        <dbReference type="ARBA" id="ARBA00022692"/>
    </source>
</evidence>
<dbReference type="GO" id="GO:0004252">
    <property type="term" value="F:serine-type endopeptidase activity"/>
    <property type="evidence" value="ECO:0007669"/>
    <property type="project" value="InterPro"/>
</dbReference>
<dbReference type="Pfam" id="PF01694">
    <property type="entry name" value="Rhomboid"/>
    <property type="match status" value="1"/>
</dbReference>
<evidence type="ECO:0000256" key="3">
    <source>
        <dbReference type="ARBA" id="ARBA00022519"/>
    </source>
</evidence>
<accession>A0A3D9YUG0</accession>
<gene>
    <name evidence="9" type="ORF">DES32_2268</name>
</gene>
<dbReference type="RefSeq" id="WP_245411289.1">
    <property type="nucleotide sequence ID" value="NZ_CP025086.1"/>
</dbReference>
<protein>
    <submittedName>
        <fullName evidence="9">Rhomboid family protein</fullName>
    </submittedName>
</protein>
<dbReference type="AlphaFoldDB" id="A0A3D9YUG0"/>
<proteinExistence type="predicted"/>
<dbReference type="GO" id="GO:0016020">
    <property type="term" value="C:membrane"/>
    <property type="evidence" value="ECO:0007669"/>
    <property type="project" value="UniProtKB-SubCell"/>
</dbReference>
<keyword evidence="6 7" id="KW-0472">Membrane</keyword>
<feature type="transmembrane region" description="Helical" evidence="7">
    <location>
        <begin position="211"/>
        <end position="228"/>
    </location>
</feature>
<organism evidence="9 10">
    <name type="scientific">Methylovirgula ligni</name>
    <dbReference type="NCBI Taxonomy" id="569860"/>
    <lineage>
        <taxon>Bacteria</taxon>
        <taxon>Pseudomonadati</taxon>
        <taxon>Pseudomonadota</taxon>
        <taxon>Alphaproteobacteria</taxon>
        <taxon>Hyphomicrobiales</taxon>
        <taxon>Beijerinckiaceae</taxon>
        <taxon>Methylovirgula</taxon>
    </lineage>
</organism>
<dbReference type="PANTHER" id="PTHR43066:SF26">
    <property type="entry name" value="RHOMBOID PROTEASE GLPG"/>
    <property type="match status" value="1"/>
</dbReference>
<keyword evidence="4 7" id="KW-0812">Transmembrane</keyword>
<evidence type="ECO:0000256" key="2">
    <source>
        <dbReference type="ARBA" id="ARBA00022475"/>
    </source>
</evidence>
<dbReference type="InterPro" id="IPR022764">
    <property type="entry name" value="Peptidase_S54_rhomboid_dom"/>
</dbReference>
<keyword evidence="3" id="KW-0997">Cell inner membrane</keyword>
<dbReference type="SUPFAM" id="SSF144091">
    <property type="entry name" value="Rhomboid-like"/>
    <property type="match status" value="1"/>
</dbReference>
<evidence type="ECO:0000256" key="6">
    <source>
        <dbReference type="ARBA" id="ARBA00023136"/>
    </source>
</evidence>
<evidence type="ECO:0000256" key="7">
    <source>
        <dbReference type="SAM" id="Phobius"/>
    </source>
</evidence>
<feature type="transmembrane region" description="Helical" evidence="7">
    <location>
        <begin position="93"/>
        <end position="116"/>
    </location>
</feature>
<evidence type="ECO:0000259" key="8">
    <source>
        <dbReference type="Pfam" id="PF01694"/>
    </source>
</evidence>
<feature type="transmembrane region" description="Helical" evidence="7">
    <location>
        <begin position="240"/>
        <end position="258"/>
    </location>
</feature>
<sequence length="275" mass="29621">MQPERQRIFNVPAVIVALVGLLLGVHLLRQILPLEQNIWTLIHFSFVPGRFTYAFDPGRIAKVIAATQNADPMQAEIDRAFLNGGTPLWWTPITYALLHANWAHVGFNALWLAAFGAPVARRFGNQRFIAFCIGGAIAGALAHLLTHLNDLQPVIGASAIDSATMAAAIRFIFQPGAPLGASLGWGDPRQERAPHAQPALPLWAVFTDSRAMTFLIFWFATNFIFGLVSGPANVGGGSVAWQAHVGGFLFGLLAFSLFDPPQAAPHNDIAAAAKD</sequence>
<keyword evidence="2" id="KW-1003">Cell membrane</keyword>
<keyword evidence="5 7" id="KW-1133">Transmembrane helix</keyword>
<dbReference type="Gene3D" id="1.20.1540.10">
    <property type="entry name" value="Rhomboid-like"/>
    <property type="match status" value="1"/>
</dbReference>